<dbReference type="InterPro" id="IPR000873">
    <property type="entry name" value="AMP-dep_synth/lig_dom"/>
</dbReference>
<dbReference type="Gene3D" id="3.30.559.30">
    <property type="entry name" value="Nonribosomal peptide synthetase, condensation domain"/>
    <property type="match status" value="7"/>
</dbReference>
<accession>E9E526</accession>
<dbReference type="FunFam" id="3.40.50.980:FF:000001">
    <property type="entry name" value="Non-ribosomal peptide synthetase"/>
    <property type="match status" value="1"/>
</dbReference>
<organism evidence="10">
    <name type="scientific">Metarhizium acridum (strain CQMa 102)</name>
    <dbReference type="NCBI Taxonomy" id="655827"/>
    <lineage>
        <taxon>Eukaryota</taxon>
        <taxon>Fungi</taxon>
        <taxon>Dikarya</taxon>
        <taxon>Ascomycota</taxon>
        <taxon>Pezizomycotina</taxon>
        <taxon>Sordariomycetes</taxon>
        <taxon>Hypocreomycetidae</taxon>
        <taxon>Hypocreales</taxon>
        <taxon>Clavicipitaceae</taxon>
        <taxon>Metarhizium</taxon>
    </lineage>
</organism>
<dbReference type="InterPro" id="IPR020806">
    <property type="entry name" value="PKS_PP-bd"/>
</dbReference>
<dbReference type="Gene3D" id="2.30.38.10">
    <property type="entry name" value="Luciferase, Domain 3"/>
    <property type="match status" value="1"/>
</dbReference>
<dbReference type="PANTHER" id="PTHR45527">
    <property type="entry name" value="NONRIBOSOMAL PEPTIDE SYNTHETASE"/>
    <property type="match status" value="1"/>
</dbReference>
<dbReference type="GO" id="GO:0044550">
    <property type="term" value="P:secondary metabolite biosynthetic process"/>
    <property type="evidence" value="ECO:0007669"/>
    <property type="project" value="TreeGrafter"/>
</dbReference>
<dbReference type="eggNOG" id="KOG1178">
    <property type="taxonomic scope" value="Eukaryota"/>
</dbReference>
<dbReference type="CDD" id="cd19542">
    <property type="entry name" value="CT_NRPS-like"/>
    <property type="match status" value="2"/>
</dbReference>
<keyword evidence="3" id="KW-0596">Phosphopantetheine</keyword>
<dbReference type="FunFam" id="3.30.559.30:FF:000003">
    <property type="entry name" value="Nonribosomal peptide synthase SidD"/>
    <property type="match status" value="1"/>
</dbReference>
<dbReference type="GO" id="GO:0016740">
    <property type="term" value="F:transferase activity"/>
    <property type="evidence" value="ECO:0007669"/>
    <property type="project" value="UniProtKB-KW"/>
</dbReference>
<dbReference type="FunFam" id="3.40.50.12780:FF:000014">
    <property type="entry name" value="Nonribosomal peptide synthetase 1"/>
    <property type="match status" value="4"/>
</dbReference>
<dbReference type="PANTHER" id="PTHR45527:SF16">
    <property type="entry name" value="NONRIBOSOMAL PEPTIDE SYNTHASE ATNA-RELATED"/>
    <property type="match status" value="1"/>
</dbReference>
<dbReference type="SUPFAM" id="SSF56801">
    <property type="entry name" value="Acetyl-CoA synthetase-like"/>
    <property type="match status" value="4"/>
</dbReference>
<dbReference type="GO" id="GO:0005737">
    <property type="term" value="C:cytoplasm"/>
    <property type="evidence" value="ECO:0007669"/>
    <property type="project" value="TreeGrafter"/>
</dbReference>
<dbReference type="Pfam" id="PF00501">
    <property type="entry name" value="AMP-binding"/>
    <property type="match status" value="4"/>
</dbReference>
<dbReference type="GO" id="GO:0043041">
    <property type="term" value="P:amino acid activation for nonribosomal peptide biosynthetic process"/>
    <property type="evidence" value="ECO:0007669"/>
    <property type="project" value="TreeGrafter"/>
</dbReference>
<reference evidence="9 10" key="1">
    <citation type="journal article" date="2011" name="PLoS Genet.">
        <title>Genome sequencing and comparative transcriptomics of the model entomopathogenic fungi Metarhizium anisopliae and M. acridum.</title>
        <authorList>
            <person name="Gao Q."/>
            <person name="Jin K."/>
            <person name="Ying S.H."/>
            <person name="Zhang Y."/>
            <person name="Xiao G."/>
            <person name="Shang Y."/>
            <person name="Duan Z."/>
            <person name="Hu X."/>
            <person name="Xie X.Q."/>
            <person name="Zhou G."/>
            <person name="Peng G."/>
            <person name="Luo Z."/>
            <person name="Huang W."/>
            <person name="Wang B."/>
            <person name="Fang W."/>
            <person name="Wang S."/>
            <person name="Zhong Y."/>
            <person name="Ma L.J."/>
            <person name="St Leger R.J."/>
            <person name="Zhao G.P."/>
            <person name="Pei Y."/>
            <person name="Feng M.G."/>
            <person name="Xia Y."/>
            <person name="Wang C."/>
        </authorList>
    </citation>
    <scope>NUCLEOTIDE SEQUENCE [LARGE SCALE GENOMIC DNA]</scope>
    <source>
        <strain evidence="9 10">CQMa 102</strain>
    </source>
</reference>
<dbReference type="InterPro" id="IPR045851">
    <property type="entry name" value="AMP-bd_C_sf"/>
</dbReference>
<dbReference type="CDD" id="cd19545">
    <property type="entry name" value="FUM14_C_NRPS-like"/>
    <property type="match status" value="2"/>
</dbReference>
<evidence type="ECO:0000313" key="9">
    <source>
        <dbReference type="EMBL" id="EFY89043.1"/>
    </source>
</evidence>
<evidence type="ECO:0000256" key="1">
    <source>
        <dbReference type="ARBA" id="ARBA00005107"/>
    </source>
</evidence>
<dbReference type="CDD" id="cd05918">
    <property type="entry name" value="A_NRPS_SidN3_like"/>
    <property type="match status" value="4"/>
</dbReference>
<keyword evidence="5" id="KW-0436">Ligase</keyword>
<dbReference type="GO" id="GO:0031177">
    <property type="term" value="F:phosphopantetheine binding"/>
    <property type="evidence" value="ECO:0007669"/>
    <property type="project" value="InterPro"/>
</dbReference>
<sequence>MAKSSSTSLKRDTWHLPVIENSTSLTDGLGGVSIATIVKVAWAVLIWHYTGSENVSFLSISTADDEQQYYPCTVLVHGDSQISALTMQVMQNVKENTSTETSTDSTPFLPNESPLLNTFTTLKTANCSTPVTESPPDRPVELCITKICNTLEISIYFRPNALSMQFADRLVATFSHVLTTLAGTPKEDTVSSLDLVSKRDKTELWAWNKAQLPETVHDSIHNLFQQQAASQPHAMAVDAFDGCFTYRQLDTAANRLAHELVREGVGRDSMVPLCFEKSCWAIVALMGVLKAGGALVFIDPANPESRRKEIMGQINSNLIVASPTQAHSWDTAGVKTISVDKDLVNSLPDTSGPPKTSMTPEDLLYVIFTSGSTGKPKGCLIEHKAFLSGAVQHAAKSNLTSTSRVMQLASYSFDVSMLEILTSLISGATVCTPGEASLSKGLASVINSYGINWTFLTPSMVKLLSPDEVPGLKTLSLGGEPLHKGDIETWAPCLQLINGYGPTECSVAAAGDANVQPDADPANIGRAVGGLCWIVHANDHNKLVSIGAVGELLISGPILARGYLNDPSKTSKSFIEDPPWSTEWLRTIGAKPETSMRLYKTGDLAKFNSDGTIHFLGRKDHQVKLNGLRIELGDIEHNIAQNAHVNHVAVFLPKSGPCSGKLVAVLSLRAFAAEAQPGQKIAVVSTTDHGASRDQIANVRQFLKGEVPEYMFPSVWIVIEAWPLLISAKLNRKLVMNWLISMDDSTYRRLMNLGLEDENDSILSESETTLRAIYSRILNLAPDLIPVDRPFLTLGGDSLAAMRVLAHCRKAGIRLRFEDIVKSSGDLALRIEQERANEGEDFSLPIKASPVQSMLLGPIPLGDDNIGFREAPCQVVVIKVERDITQDYFKAAIEAIVSQHAMLRARFSSSPGHWVQTTEPQTEGSFHFNVYTADSVADITCIELSARRRLRPSGPVFSADLVIMRSHQLAIMAAHSAVADTTSWNIILQDLESYLLTASLESRAKSHFRQWVGKSFGRDSASDQLPNNGSSSVNTRSSNTDVFEVVENTFIIDRIATDKLLNYEIHKALRTEPEDIIVASMLQASSEGNFATILPAIHMFDSNRTSEDSELNFSGTVGCFKVLNTVSIEAAEIDSILDILRRVKDARRISIRNETKTPGANENDERSVRSGEALDIHFEYQDPIHTGTSVGSKIRLGKSRLFDCQLRSLHSKPEGTFLIDVFARPVETGLQIRCVYNPSLQIRDKIRGWFESVEHSIHSLMDEVVRSGTQYSLADFPLLPLNYNSLEALVTDRLPAIAADMDMIDEVYPCSPMQEGLLISQSVLDSGVYQHFNIVEITPRKPEATVDAARLASAWRQVVQRHSSLRTVFIESSARNGLFDQVVLKKVDPDIVMVDYAVLEADRVFKEQGALLFASGMLPHRLTICQVSADRLLIKLDINHAIIDGSSIANIVYDLVLAYEGQLPVDQAFRFSSYIQRLQQLPAQPALQFWKAYLVNLRPCLIPPLAQLEAKCVEKLAKEAQVQFNLATDVLYKFCQEANVSPASVFQAAWALVLRLYTESDDVCFGLICSGRDVALPNIEGGVGAFLNMLVHRLVLAQDMQLSDDEGLQVLDDSSIDVKNISVNDPTEYPLTLDIWFSSGRARATLRHWVDFMTPLQAESIASTFERAVHCVLANSQMTIGELELVGEHHLAKLVEFNGHSRPRSERLIFTRFEENARAKPEAPAIHGWDGSWTYTELDNITNRLAHHLRNWGVGPEVIVPHCFQKSGWAVITIMSILKAGGAFVGLDPSHPVRRLEYLVSEVNATVVCTTADNARLFVGMRNLKHLVIVQPKLIDSLPDEYGHPHTEVKPSNAACVVFTSGTTGNPKAIVIEHSSMASNSDLMGPVLKLDSSSRVFQFASYTFDVSNQDILTTLQRGGCVCIPSEDDRLNDPGAAIERLGANWANLTSTVMSLIQPATVPSLRRIFQLGEPLSREAKNLWAEKLELYNTYGPAEAAVSVTCTAPLSVESSSSNVGTAPGCSAWVVDVTDVNKLVPLDAIGELLLEGPLLARLYLKNPAKTAAAFVENPSWAQRMYPSQNRRFYRTGDLCRFNSDGTLTILGRRDTQVKINGQRVKLDEIAHQIQHQLGTRALVSVDAIRIDKTSRSKALVAFIQFLDHRYEEADSDDILISVDEQRAAEFVILHHKLRKHLPKYMVPSLLIPIRHTPRTANGKLDRSKLDEIASSLSDDKLSSYKLRIGEGQDLKTDEEKLLQTLWSDVFSVSADKISANDDFFRLGGDSVTAMNLVSAARAKGVSITVRDIFTSPLLSEMALKLRKCEENQRNEPFDLLQTSSETLKGIKDEVASQCGVPSEQVVDLYPCSPLQEGFMALSARQNGVYKAQRAFRITDKDFDWSRFKQAWAIVVKSEPILRTRIVHVNTIDRPLQAVLEEDGDVEWLEKDNLGAYLKEDREHIVSYGSVLWKNAIIQDGTSCYFVWTAHHAIYDAWSTGILFDQISHAYRTGTVSTKATDFKRMIRHLSSLKDKDEKAFWLSHFPEDTGVPTCFPITPSAAQQNYWPDQSFRLTSGVVRFPGPQTISVATILRAVWALTISHYTDSNDVVFAETLSGRNAPISGVSDMNGPAITTVPVRIRINRANGTSIKQYLEAVQAQSIAMIPFEHTGLQNIKRFGANAKSVIDSLTNLFLIQPSSLSSSSGTGIDGLETVINKFEDYDSFALVIKCILDEDRSLILEAQYDKAVIQAEQIQRILKHYDFMIQHIVNEVWAEQPNAEAIFAWDGNYTYHQVQEATEKLSIRLQSLGVGPEIVVSLCFDKSKYAVIAMLAVLTAGGAFTQLSPTYPAARREEILSAINGNIALCSPQHESLFSSSSCCTLVVDDELLNSLHHHCGPIATNVQPHNAAIVLFTSGSTGKPKGIVVEHQNLCSMQHYQAANMGIDKLTRTFQFAANVFDNSNSDVFLTLMQGGCLCIPSEEERLNNIPAAINKYNANWCCVVPTVAESLDPNDVPTLEHLCLGGEKIGPELHSRWTGRVKLINVYGPAECTINTSSTWLQPGILSNSIGRGQGCRTWVTSKYDYNQLVPIGCVGELCVEGPIVTRGYHGESQLTARTYVTNPRFAQSLGISNLRMYRTGDLVKYAPDGSLLFMGRSDDQIKLRGQRIECSEVEFHIISSGFPADGVLVDLIYQLGDRAKPALAAFIQLDAADSTTNMSSVLKQLSASERQRLLAVQRHLRDKVQPFMVPSFLIGLQQMPLTQTGKKDRRTLREIGAQLTREQLQQYSLVGPSDSDKTALTEVTDAENELRTLWSEVLGVPVDSIHAHDHFFQLGGDSIWAMRLSSAARRIGRVLLVVDIFSHPILRDMVEYFNVAVGGTRPDHVQSPLATNSSAIAQASKKCNIKQEEIEDIYPCTPLQQNLVAVTTDKPGAYIETKMFHLPDSVDIDNFKAAWQIAADLFPILRTRIILGIDAQPLQVVVKEELPWEEFDVSVDDYLASDKLHTVEYGRPLTSFAIATKPRIFIWTVHHALYDGVSAANLLVAVERLYKQKSLQYLPIAFSRFVSYLGEVDGDASDTFWHEQLSGGSPKSFPLLPSPVYEPRPSSRYTWAFNIPKRHRSSGIRDSAILRAAWAIITARYVESDDIVFGAALSGRDSPIDGVEGIIGPTVTTVPIRVRLNSTQKVIDFLHTVQNQADSMIPYQHAGLQALRGLGPDVQAALSLKSLFVVQHSLENLHVDFFLDEVEGFGDLMTGYYDYPLVMECILGATTEGRGQSDIQITMDARFDAVVIPKKHMVRLCRQFRHVVEQLDNIEQLDTLDDIRLASRDDVDQVSSWNASQPWECVEKTVHDIISDQVRLNPNAVAITGWDGQMSYLELDERSTRVAKILVSKSIGPETVVPLCFEKSKWAVVAALAVLKAGGVVTQLGVSHPLSRKKEILEDTRAKLVLVPSTNIGDDFAGIVPTMVIDNQSTTQLLKFDTPLPEIRPSNAAYILFTSGSTGRPKGIVVEHRNLASSSFAHGRQFKINQSTRVFQFAAYTFDISCADVFTTLQRGATICIPSEYERINDLAGAVTKYQADWMFVTPTVAQLIDPDSVPSLRTLVLGGEAPTTENVNTWAKRLDLIFIWGPAETTIYASANPPATRDSSPKRLGHALGCHMWLCDPHNHDKLAPVGCVGEILVEGPIVSRGYLHDQAKTLAAYVYPIWAGKSRRMYKTGDLARYVEDGVMHFVGRKDDQVKVRGQRVEIKEIEYHMLANPSIRHAVALVPSYGPLEAKLIAVLALSNISERDVPEHEQLKPLQGEDKQAAGNQVATIRQLLEERLPSYMIPTVWICVETMALTGHGKTDRMAVAKWVENIDHEAYEDLLLDSSEYDTQVESAVAASSQSTVIRTLASQVLGIPAVPMNRSFFGLGGDSITAMQLRIKARAAGIDLSVRDILKAKSLFGMAEAATPIIFGSPFPITEIDAPVAEVLDTPFRLSPIQKLFFDTAGPPPGSSTSHFNQTLLLKVNRKMEVLRIHQAIHAIVSRHSMLRARFSRGNQGEWTQSLTDKVEESFTFQAERIKDRSKLYKILAERNSSFDISQGPIFAAHLFDINNESQGQLLLLSAHHLVIDVVSWLVILGDMEEFLTSSKPGLLSFEKPLSFQTWLRSQQEQQEENLVQANGLNPSLNGMQALDLTYWGITDKVNKYGSEVELSFSLDEEETARLLRGYANMTPPATIESVDIMVATLLQAFPAVFIDHPILPTVFSEGHGRESADKDVDPSGTVGWFTTLIPLHVVSVEDNIVNTIREVQKARLQTKLLGPRFSVGRDYFGTRSTRIEILFNFLGSFQQLESKNGLFSDAPLLENEIIIDNGPELNRLALFDISAIVTGGRLKMTFKYNERMQHLNRIHEWITTTHSLLKVAVESLSNLDTSEFETYFAKPGSETKKDALSLQKQMLDNLGVDMENVQEILPCVPLQQHMVSKMAQQGGLGIYEIELAFHITGDNVNTAKLESAWQQVIDRHSILRTIIVPSDVRAGFHEQVVLAHYPANVPVITCVDKHDVVAQAQAYRSVDYQNFNRPHHQLTIFETNDGAHKACKLEISHALNDGVSTALMLRDLQQAYQKQLNKGPGPAFSSFVSWQSEEITAKSSDYWKKFARGTQAAPIPAKRAAATTHKVFAIDVCVSTAKRILNTCLGHGVTMATFFQVVWALVLSAHTGRDDILFGYMTANRDVPLEGVGDIVGPLVNMILCRIDRSKGSLGDLLSRAQDDFLESLTHQHGLIGSVLPVWNSVMSLQYLDSRVARMGNDDSFRDGGIQFEQFWGHDPNEWDITLGVQVKSGSSGNDVIHAFVGYWSDSISEEEAQKIRRSFGEAVEDLITGT</sequence>
<protein>
    <submittedName>
        <fullName evidence="9">Peptide synthetase</fullName>
    </submittedName>
</protein>
<dbReference type="SUPFAM" id="SSF52777">
    <property type="entry name" value="CoA-dependent acyltransferases"/>
    <property type="match status" value="12"/>
</dbReference>
<dbReference type="InterPro" id="IPR001242">
    <property type="entry name" value="Condensation_dom"/>
</dbReference>
<dbReference type="eggNOG" id="KOG1176">
    <property type="taxonomic scope" value="Eukaryota"/>
</dbReference>
<feature type="domain" description="Carrier" evidence="8">
    <location>
        <begin position="2244"/>
        <end position="2320"/>
    </location>
</feature>
<dbReference type="Proteomes" id="UP000002499">
    <property type="component" value="Unassembled WGS sequence"/>
</dbReference>
<comment type="pathway">
    <text evidence="2">Secondary metabolite biosynthesis.</text>
</comment>
<dbReference type="InterPro" id="IPR010071">
    <property type="entry name" value="AA_adenyl_dom"/>
</dbReference>
<dbReference type="NCBIfam" id="TIGR01733">
    <property type="entry name" value="AA-adenyl-dom"/>
    <property type="match status" value="4"/>
</dbReference>
<evidence type="ECO:0000256" key="4">
    <source>
        <dbReference type="ARBA" id="ARBA00022553"/>
    </source>
</evidence>
<dbReference type="InterPro" id="IPR020845">
    <property type="entry name" value="AMP-binding_CS"/>
</dbReference>
<dbReference type="FunFam" id="3.30.559.30:FF:000002">
    <property type="entry name" value="Nonribosomal peptide synthase Pes1"/>
    <property type="match status" value="1"/>
</dbReference>
<dbReference type="InterPro" id="IPR006162">
    <property type="entry name" value="Ppantetheine_attach_site"/>
</dbReference>
<keyword evidence="10" id="KW-1185">Reference proteome</keyword>
<dbReference type="Gene3D" id="3.30.300.30">
    <property type="match status" value="4"/>
</dbReference>
<dbReference type="PROSITE" id="PS00012">
    <property type="entry name" value="PHOSPHOPANTETHEINE"/>
    <property type="match status" value="2"/>
</dbReference>
<dbReference type="STRING" id="655827.E9E526"/>
<dbReference type="SMART" id="SM00823">
    <property type="entry name" value="PKS_PP"/>
    <property type="match status" value="4"/>
</dbReference>
<dbReference type="InParanoid" id="E9E526"/>
<gene>
    <name evidence="9" type="ORF">MAC_04974</name>
</gene>
<feature type="domain" description="Carrier" evidence="8">
    <location>
        <begin position="3292"/>
        <end position="3368"/>
    </location>
</feature>
<dbReference type="PROSITE" id="PS50075">
    <property type="entry name" value="CARRIER"/>
    <property type="match status" value="4"/>
</dbReference>
<dbReference type="FunFam" id="3.30.559.10:FF:000016">
    <property type="entry name" value="Nonribosomal peptide synthase Pes1"/>
    <property type="match status" value="1"/>
</dbReference>
<dbReference type="OrthoDB" id="416786at2759"/>
<dbReference type="Gene3D" id="3.40.50.980">
    <property type="match status" value="2"/>
</dbReference>
<dbReference type="Pfam" id="PF00668">
    <property type="entry name" value="Condensation"/>
    <property type="match status" value="6"/>
</dbReference>
<feature type="domain" description="Carrier" evidence="8">
    <location>
        <begin position="4374"/>
        <end position="4448"/>
    </location>
</feature>
<dbReference type="PROSITE" id="PS00455">
    <property type="entry name" value="AMP_BINDING"/>
    <property type="match status" value="4"/>
</dbReference>
<evidence type="ECO:0000256" key="7">
    <source>
        <dbReference type="ARBA" id="ARBA00029454"/>
    </source>
</evidence>
<dbReference type="InterPro" id="IPR009081">
    <property type="entry name" value="PP-bd_ACP"/>
</dbReference>
<evidence type="ECO:0000313" key="10">
    <source>
        <dbReference type="Proteomes" id="UP000002499"/>
    </source>
</evidence>
<evidence type="ECO:0000256" key="6">
    <source>
        <dbReference type="ARBA" id="ARBA00022679"/>
    </source>
</evidence>
<dbReference type="FunFam" id="3.30.300.30:FF:000015">
    <property type="entry name" value="Nonribosomal peptide synthase SidD"/>
    <property type="match status" value="4"/>
</dbReference>
<keyword evidence="6" id="KW-0808">Transferase</keyword>
<evidence type="ECO:0000259" key="8">
    <source>
        <dbReference type="PROSITE" id="PS50075"/>
    </source>
</evidence>
<dbReference type="Pfam" id="PF00550">
    <property type="entry name" value="PP-binding"/>
    <property type="match status" value="4"/>
</dbReference>
<name>E9E526_METAQ</name>
<evidence type="ECO:0000256" key="5">
    <source>
        <dbReference type="ARBA" id="ARBA00022598"/>
    </source>
</evidence>
<dbReference type="HOGENOM" id="CLU_000022_60_6_1"/>
<dbReference type="SUPFAM" id="SSF47336">
    <property type="entry name" value="ACP-like"/>
    <property type="match status" value="4"/>
</dbReference>
<dbReference type="InterPro" id="IPR036736">
    <property type="entry name" value="ACP-like_sf"/>
</dbReference>
<evidence type="ECO:0000256" key="2">
    <source>
        <dbReference type="ARBA" id="ARBA00005179"/>
    </source>
</evidence>
<dbReference type="FunFam" id="1.10.1200.10:FF:000005">
    <property type="entry name" value="Nonribosomal peptide synthetase 1"/>
    <property type="match status" value="2"/>
</dbReference>
<proteinExistence type="inferred from homology"/>
<dbReference type="InterPro" id="IPR023213">
    <property type="entry name" value="CAT-like_dom_sf"/>
</dbReference>
<dbReference type="Gene3D" id="3.30.559.10">
    <property type="entry name" value="Chloramphenicol acetyltransferase-like domain"/>
    <property type="match status" value="6"/>
</dbReference>
<dbReference type="EMBL" id="GL698504">
    <property type="protein sequence ID" value="EFY89043.1"/>
    <property type="molecule type" value="Genomic_DNA"/>
</dbReference>
<comment type="similarity">
    <text evidence="7">Belongs to the NRP synthetase family.</text>
</comment>
<dbReference type="Gene3D" id="1.10.1200.10">
    <property type="entry name" value="ACP-like"/>
    <property type="match status" value="4"/>
</dbReference>
<dbReference type="Gene3D" id="3.40.50.12780">
    <property type="entry name" value="N-terminal domain of ligase-like"/>
    <property type="match status" value="3"/>
</dbReference>
<dbReference type="GO" id="GO:0016874">
    <property type="term" value="F:ligase activity"/>
    <property type="evidence" value="ECO:0007669"/>
    <property type="project" value="UniProtKB-KW"/>
</dbReference>
<feature type="domain" description="Carrier" evidence="8">
    <location>
        <begin position="761"/>
        <end position="838"/>
    </location>
</feature>
<comment type="pathway">
    <text evidence="1">Alkaloid biosynthesis; ergot alkaloid biosynthesis.</text>
</comment>
<dbReference type="InterPro" id="IPR042099">
    <property type="entry name" value="ANL_N_sf"/>
</dbReference>
<evidence type="ECO:0000256" key="3">
    <source>
        <dbReference type="ARBA" id="ARBA00022450"/>
    </source>
</evidence>
<dbReference type="NCBIfam" id="NF003417">
    <property type="entry name" value="PRK04813.1"/>
    <property type="match status" value="4"/>
</dbReference>
<keyword evidence="4" id="KW-0597">Phosphoprotein</keyword>